<feature type="transmembrane region" description="Helical" evidence="7">
    <location>
        <begin position="140"/>
        <end position="158"/>
    </location>
</feature>
<feature type="binding site" evidence="7">
    <location>
        <position position="159"/>
    </location>
    <ligand>
        <name>a 1,2-diacyl-sn-glycero-3-phospho-(1'-sn-glycerol)</name>
        <dbReference type="ChEBI" id="CHEBI:64716"/>
    </ligand>
</feature>
<evidence type="ECO:0000256" key="1">
    <source>
        <dbReference type="ARBA" id="ARBA00007150"/>
    </source>
</evidence>
<comment type="function">
    <text evidence="7">Catalyzes the transfer of the diacylglyceryl group from phosphatidylglycerol to the sulfhydryl group of the N-terminal cysteine of a prolipoprotein, the first step in the formation of mature lipoproteins.</text>
</comment>
<feature type="transmembrane region" description="Helical" evidence="7">
    <location>
        <begin position="67"/>
        <end position="89"/>
    </location>
</feature>
<feature type="region of interest" description="Disordered" evidence="8">
    <location>
        <begin position="292"/>
        <end position="387"/>
    </location>
</feature>
<dbReference type="UniPathway" id="UPA00664"/>
<feature type="transmembrane region" description="Helical" evidence="7">
    <location>
        <begin position="231"/>
        <end position="251"/>
    </location>
</feature>
<evidence type="ECO:0000256" key="2">
    <source>
        <dbReference type="ARBA" id="ARBA00022475"/>
    </source>
</evidence>
<feature type="transmembrane region" description="Helical" evidence="7">
    <location>
        <begin position="109"/>
        <end position="133"/>
    </location>
</feature>
<keyword evidence="3 7" id="KW-0808">Transferase</keyword>
<dbReference type="EC" id="2.5.1.145" evidence="7"/>
<evidence type="ECO:0000313" key="9">
    <source>
        <dbReference type="EMBL" id="BAV87939.1"/>
    </source>
</evidence>
<evidence type="ECO:0000313" key="10">
    <source>
        <dbReference type="Proteomes" id="UP000250241"/>
    </source>
</evidence>
<dbReference type="GO" id="GO:0042158">
    <property type="term" value="P:lipoprotein biosynthetic process"/>
    <property type="evidence" value="ECO:0007669"/>
    <property type="project" value="UniProtKB-UniRule"/>
</dbReference>
<keyword evidence="9" id="KW-0449">Lipoprotein</keyword>
<keyword evidence="5 7" id="KW-1133">Transmembrane helix</keyword>
<keyword evidence="2 7" id="KW-1003">Cell membrane</keyword>
<dbReference type="Proteomes" id="UP000250241">
    <property type="component" value="Chromosome"/>
</dbReference>
<dbReference type="PANTHER" id="PTHR30589">
    <property type="entry name" value="PROLIPOPROTEIN DIACYLGLYCERYL TRANSFERASE"/>
    <property type="match status" value="1"/>
</dbReference>
<evidence type="ECO:0000256" key="3">
    <source>
        <dbReference type="ARBA" id="ARBA00022679"/>
    </source>
</evidence>
<organism evidence="9 10">
    <name type="scientific">Rothia aeria</name>
    <dbReference type="NCBI Taxonomy" id="172042"/>
    <lineage>
        <taxon>Bacteria</taxon>
        <taxon>Bacillati</taxon>
        <taxon>Actinomycetota</taxon>
        <taxon>Actinomycetes</taxon>
        <taxon>Micrococcales</taxon>
        <taxon>Micrococcaceae</taxon>
        <taxon>Rothia</taxon>
    </lineage>
</organism>
<evidence type="ECO:0000256" key="6">
    <source>
        <dbReference type="ARBA" id="ARBA00023136"/>
    </source>
</evidence>
<gene>
    <name evidence="7" type="primary">lgt</name>
    <name evidence="9" type="ORF">RA11412_1640</name>
</gene>
<comment type="similarity">
    <text evidence="1 7">Belongs to the Lgt family.</text>
</comment>
<feature type="compositionally biased region" description="Basic and acidic residues" evidence="8">
    <location>
        <begin position="328"/>
        <end position="341"/>
    </location>
</feature>
<reference evidence="9 10" key="1">
    <citation type="submission" date="2016-10" db="EMBL/GenBank/DDBJ databases">
        <title>Genome sequence of Rothia aeria strain JCM11412.</title>
        <authorList>
            <person name="Nambu T."/>
        </authorList>
    </citation>
    <scope>NUCLEOTIDE SEQUENCE [LARGE SCALE GENOMIC DNA]</scope>
    <source>
        <strain evidence="9 10">JCM 11412</strain>
    </source>
</reference>
<feature type="transmembrane region" description="Helical" evidence="7">
    <location>
        <begin position="202"/>
        <end position="219"/>
    </location>
</feature>
<accession>A0A2Z5R3S4</accession>
<comment type="pathway">
    <text evidence="7">Protein modification; lipoprotein biosynthesis (diacylglyceryl transfer).</text>
</comment>
<proteinExistence type="inferred from homology"/>
<dbReference type="Pfam" id="PF01790">
    <property type="entry name" value="LGT"/>
    <property type="match status" value="1"/>
</dbReference>
<dbReference type="KEGG" id="raj:RA11412_1640"/>
<dbReference type="NCBIfam" id="TIGR00544">
    <property type="entry name" value="lgt"/>
    <property type="match status" value="1"/>
</dbReference>
<dbReference type="InterPro" id="IPR001640">
    <property type="entry name" value="Lgt"/>
</dbReference>
<dbReference type="GO" id="GO:0005886">
    <property type="term" value="C:plasma membrane"/>
    <property type="evidence" value="ECO:0007669"/>
    <property type="project" value="UniProtKB-SubCell"/>
</dbReference>
<dbReference type="PROSITE" id="PS01311">
    <property type="entry name" value="LGT"/>
    <property type="match status" value="1"/>
</dbReference>
<dbReference type="PANTHER" id="PTHR30589:SF0">
    <property type="entry name" value="PHOSPHATIDYLGLYCEROL--PROLIPOPROTEIN DIACYLGLYCERYL TRANSFERASE"/>
    <property type="match status" value="1"/>
</dbReference>
<feature type="transmembrane region" description="Helical" evidence="7">
    <location>
        <begin position="263"/>
        <end position="283"/>
    </location>
</feature>
<comment type="catalytic activity">
    <reaction evidence="7">
        <text>L-cysteinyl-[prolipoprotein] + a 1,2-diacyl-sn-glycero-3-phospho-(1'-sn-glycerol) = an S-1,2-diacyl-sn-glyceryl-L-cysteinyl-[prolipoprotein] + sn-glycerol 1-phosphate + H(+)</text>
        <dbReference type="Rhea" id="RHEA:56712"/>
        <dbReference type="Rhea" id="RHEA-COMP:14679"/>
        <dbReference type="Rhea" id="RHEA-COMP:14680"/>
        <dbReference type="ChEBI" id="CHEBI:15378"/>
        <dbReference type="ChEBI" id="CHEBI:29950"/>
        <dbReference type="ChEBI" id="CHEBI:57685"/>
        <dbReference type="ChEBI" id="CHEBI:64716"/>
        <dbReference type="ChEBI" id="CHEBI:140658"/>
        <dbReference type="EC" id="2.5.1.145"/>
    </reaction>
</comment>
<protein>
    <recommendedName>
        <fullName evidence="7">Phosphatidylglycerol--prolipoprotein diacylglyceryl transferase</fullName>
        <ecNumber evidence="7">2.5.1.145</ecNumber>
    </recommendedName>
</protein>
<sequence>MLSLVSSAAVSAVSSVPLASIPSPDVSYIQVGPLRIHFYALCILAGIAVCLWLSGRRWAQMGGTRERVYDVAMWAIPAGIVGARAYHVLITDPGSYFGPKASGDPLAFLKIWEGGIGIMGAVSVGALGAWYACRRYRMNFAAFADAVAPGIILAQAFGRWGNWFNQELFGKPTTLPWGLQIDANSPNFPSQYPAGTLFHPTFLYESLWNLLGAFLLIYLGKKGVLKLGQTLWLYVLYYGVGRLFIEAFLRIDTSEMLLGLRIHVWTAGLLVVLGLTGFIVAGVRASAKAAAGVTDGPVEERGTAENPSDVLETGSKDAAEDDAASTGEKADDKKKAVKKTENTSNVSLAKGMSKAKAVYNSAAETSGEAQGRPSQPKKETTDDSDGS</sequence>
<evidence type="ECO:0000256" key="8">
    <source>
        <dbReference type="SAM" id="MobiDB-lite"/>
    </source>
</evidence>
<keyword evidence="6 7" id="KW-0472">Membrane</keyword>
<dbReference type="HAMAP" id="MF_01147">
    <property type="entry name" value="Lgt"/>
    <property type="match status" value="1"/>
</dbReference>
<evidence type="ECO:0000256" key="7">
    <source>
        <dbReference type="HAMAP-Rule" id="MF_01147"/>
    </source>
</evidence>
<dbReference type="AlphaFoldDB" id="A0A2Z5R3S4"/>
<keyword evidence="4 7" id="KW-0812">Transmembrane</keyword>
<feature type="transmembrane region" description="Helical" evidence="7">
    <location>
        <begin position="36"/>
        <end position="55"/>
    </location>
</feature>
<name>A0A2Z5R3S4_9MICC</name>
<evidence type="ECO:0000256" key="5">
    <source>
        <dbReference type="ARBA" id="ARBA00022989"/>
    </source>
</evidence>
<keyword evidence="10" id="KW-1185">Reference proteome</keyword>
<dbReference type="GO" id="GO:0008961">
    <property type="term" value="F:phosphatidylglycerol-prolipoprotein diacylglyceryl transferase activity"/>
    <property type="evidence" value="ECO:0007669"/>
    <property type="project" value="UniProtKB-UniRule"/>
</dbReference>
<dbReference type="EMBL" id="AP017895">
    <property type="protein sequence ID" value="BAV87939.1"/>
    <property type="molecule type" value="Genomic_DNA"/>
</dbReference>
<comment type="subcellular location">
    <subcellularLocation>
        <location evidence="7">Cell membrane</location>
        <topology evidence="7">Multi-pass membrane protein</topology>
    </subcellularLocation>
</comment>
<evidence type="ECO:0000256" key="4">
    <source>
        <dbReference type="ARBA" id="ARBA00022692"/>
    </source>
</evidence>